<evidence type="ECO:0000256" key="3">
    <source>
        <dbReference type="ARBA" id="ARBA00022982"/>
    </source>
</evidence>
<evidence type="ECO:0000256" key="4">
    <source>
        <dbReference type="SAM" id="MobiDB-lite"/>
    </source>
</evidence>
<dbReference type="PANTHER" id="PTHR13887">
    <property type="entry name" value="GLUTATHIONE S-TRANSFERASE KAPPA"/>
    <property type="match status" value="1"/>
</dbReference>
<feature type="domain" description="Thioredoxin" evidence="5">
    <location>
        <begin position="1"/>
        <end position="179"/>
    </location>
</feature>
<dbReference type="AlphaFoldDB" id="A0ABD5Q957"/>
<name>A0ABD5Q957_9EURY</name>
<feature type="region of interest" description="Disordered" evidence="4">
    <location>
        <begin position="1"/>
        <end position="22"/>
    </location>
</feature>
<dbReference type="EMBL" id="JBHSJG010000002">
    <property type="protein sequence ID" value="MFC4986261.1"/>
    <property type="molecule type" value="Genomic_DNA"/>
</dbReference>
<comment type="similarity">
    <text evidence="1">Belongs to the thioredoxin family. DsbA subfamily.</text>
</comment>
<dbReference type="Pfam" id="PF13462">
    <property type="entry name" value="Thioredoxin_4"/>
    <property type="match status" value="1"/>
</dbReference>
<dbReference type="RefSeq" id="WP_224830376.1">
    <property type="nucleotide sequence ID" value="NZ_JAIVEF010000059.1"/>
</dbReference>
<evidence type="ECO:0000256" key="2">
    <source>
        <dbReference type="ARBA" id="ARBA00007787"/>
    </source>
</evidence>
<keyword evidence="7" id="KW-1185">Reference proteome</keyword>
<gene>
    <name evidence="6" type="ORF">ACFPFO_00415</name>
</gene>
<dbReference type="InterPro" id="IPR036249">
    <property type="entry name" value="Thioredoxin-like_sf"/>
</dbReference>
<proteinExistence type="inferred from homology"/>
<comment type="similarity">
    <text evidence="2">Belongs to the glutaredoxin family.</text>
</comment>
<organism evidence="6 7">
    <name type="scientific">Saliphagus infecundisoli</name>
    <dbReference type="NCBI Taxonomy" id="1849069"/>
    <lineage>
        <taxon>Archaea</taxon>
        <taxon>Methanobacteriati</taxon>
        <taxon>Methanobacteriota</taxon>
        <taxon>Stenosarchaea group</taxon>
        <taxon>Halobacteria</taxon>
        <taxon>Halobacteriales</taxon>
        <taxon>Natrialbaceae</taxon>
        <taxon>Saliphagus</taxon>
    </lineage>
</organism>
<feature type="compositionally biased region" description="Polar residues" evidence="4">
    <location>
        <begin position="1"/>
        <end position="13"/>
    </location>
</feature>
<evidence type="ECO:0000313" key="7">
    <source>
        <dbReference type="Proteomes" id="UP001595925"/>
    </source>
</evidence>
<dbReference type="SUPFAM" id="SSF52833">
    <property type="entry name" value="Thioredoxin-like"/>
    <property type="match status" value="1"/>
</dbReference>
<dbReference type="InterPro" id="IPR012336">
    <property type="entry name" value="Thioredoxin-like_fold"/>
</dbReference>
<dbReference type="InterPro" id="IPR013766">
    <property type="entry name" value="Thioredoxin_domain"/>
</dbReference>
<dbReference type="Gene3D" id="3.40.30.10">
    <property type="entry name" value="Glutaredoxin"/>
    <property type="match status" value="1"/>
</dbReference>
<keyword evidence="3" id="KW-0249">Electron transport</keyword>
<evidence type="ECO:0000259" key="5">
    <source>
        <dbReference type="PROSITE" id="PS51352"/>
    </source>
</evidence>
<dbReference type="PROSITE" id="PS51352">
    <property type="entry name" value="THIOREDOXIN_2"/>
    <property type="match status" value="1"/>
</dbReference>
<evidence type="ECO:0000313" key="6">
    <source>
        <dbReference type="EMBL" id="MFC4986261.1"/>
    </source>
</evidence>
<keyword evidence="3" id="KW-0813">Transport</keyword>
<sequence length="180" mass="20486">MSQTSVNDLNQPVTERDHTYGPADASVTLVEYGDYECPYCEQAHRVMKELRGELNDEVQFVFRNFPLRQMHPHAELAAEAAEAASAQGAFWEMHDHLYEHQDALEREDLDGYAAELGLDEDEFVRALNEGRHEERVQQDFLNGAHSGVNATPTFFINGTRYDGQWDAPTLRAALEDAMRQ</sequence>
<comment type="caution">
    <text evidence="6">The sequence shown here is derived from an EMBL/GenBank/DDBJ whole genome shotgun (WGS) entry which is preliminary data.</text>
</comment>
<accession>A0ABD5Q957</accession>
<reference evidence="6 7" key="1">
    <citation type="journal article" date="2019" name="Int. J. Syst. Evol. Microbiol.">
        <title>The Global Catalogue of Microorganisms (GCM) 10K type strain sequencing project: providing services to taxonomists for standard genome sequencing and annotation.</title>
        <authorList>
            <consortium name="The Broad Institute Genomics Platform"/>
            <consortium name="The Broad Institute Genome Sequencing Center for Infectious Disease"/>
            <person name="Wu L."/>
            <person name="Ma J."/>
        </authorList>
    </citation>
    <scope>NUCLEOTIDE SEQUENCE [LARGE SCALE GENOMIC DNA]</scope>
    <source>
        <strain evidence="6 7">CGMCC 1.15824</strain>
    </source>
</reference>
<dbReference type="Proteomes" id="UP001595925">
    <property type="component" value="Unassembled WGS sequence"/>
</dbReference>
<dbReference type="PANTHER" id="PTHR13887:SF55">
    <property type="entry name" value="SLR0313 PROTEIN"/>
    <property type="match status" value="1"/>
</dbReference>
<protein>
    <submittedName>
        <fullName evidence="6">DsbA family protein</fullName>
    </submittedName>
</protein>
<evidence type="ECO:0000256" key="1">
    <source>
        <dbReference type="ARBA" id="ARBA00005791"/>
    </source>
</evidence>